<organism evidence="1 2">
    <name type="scientific">Shimia thalassica</name>
    <dbReference type="NCBI Taxonomy" id="1715693"/>
    <lineage>
        <taxon>Bacteria</taxon>
        <taxon>Pseudomonadati</taxon>
        <taxon>Pseudomonadota</taxon>
        <taxon>Alphaproteobacteria</taxon>
        <taxon>Rhodobacterales</taxon>
        <taxon>Roseobacteraceae</taxon>
    </lineage>
</organism>
<dbReference type="InterPro" id="IPR027417">
    <property type="entry name" value="P-loop_NTPase"/>
</dbReference>
<sequence length="165" mass="18047">MKIAYTLAPGRGETNLVLLELAKDLEKSGKRLCGTVQVDTEREKDHHCDMDVLVLPDGPTIRISQSLGRESRGCRLNPDALENAVGLTEAELEKDVDVLIVNKFGKHEADGRGFRGAIARALEKDVPVLVGANKLNLDALRSFCADEVEELAPDLETLRTWVVSA</sequence>
<dbReference type="Gene3D" id="3.40.50.300">
    <property type="entry name" value="P-loop containing nucleotide triphosphate hydrolases"/>
    <property type="match status" value="1"/>
</dbReference>
<name>A0A0P1I9H2_9RHOB</name>
<dbReference type="AlphaFoldDB" id="A0A0P1I9H2"/>
<dbReference type="Proteomes" id="UP000051870">
    <property type="component" value="Unassembled WGS sequence"/>
</dbReference>
<dbReference type="RefSeq" id="WP_058311413.1">
    <property type="nucleotide sequence ID" value="NZ_CYTW01000002.1"/>
</dbReference>
<evidence type="ECO:0000313" key="1">
    <source>
        <dbReference type="EMBL" id="CUJ99605.1"/>
    </source>
</evidence>
<proteinExistence type="predicted"/>
<dbReference type="InterPro" id="IPR018912">
    <property type="entry name" value="DUF2478"/>
</dbReference>
<dbReference type="GeneID" id="83881254"/>
<evidence type="ECO:0000313" key="2">
    <source>
        <dbReference type="Proteomes" id="UP000051870"/>
    </source>
</evidence>
<protein>
    <submittedName>
        <fullName evidence="1">ABC-type molybdate transport system, ATPase component</fullName>
    </submittedName>
</protein>
<reference evidence="2" key="1">
    <citation type="submission" date="2015-09" db="EMBL/GenBank/DDBJ databases">
        <authorList>
            <person name="Rodrigo-Torres Lidia"/>
            <person name="Arahal R.David."/>
        </authorList>
    </citation>
    <scope>NUCLEOTIDE SEQUENCE [LARGE SCALE GENOMIC DNA]</scope>
    <source>
        <strain evidence="2">CECT 7735</strain>
    </source>
</reference>
<keyword evidence="2" id="KW-1185">Reference proteome</keyword>
<gene>
    <name evidence="1" type="ORF">PH7735_02229</name>
</gene>
<dbReference type="STRING" id="1715693.PH7735_02229"/>
<dbReference type="Pfam" id="PF10649">
    <property type="entry name" value="DUF2478"/>
    <property type="match status" value="1"/>
</dbReference>
<accession>A0A0P1I9H2</accession>
<dbReference type="EMBL" id="CYTW01000002">
    <property type="protein sequence ID" value="CUJ99605.1"/>
    <property type="molecule type" value="Genomic_DNA"/>
</dbReference>